<dbReference type="PRINTS" id="PR00502">
    <property type="entry name" value="NUDIXFAMILY"/>
</dbReference>
<dbReference type="InterPro" id="IPR000086">
    <property type="entry name" value="NUDIX_hydrolase_dom"/>
</dbReference>
<protein>
    <recommendedName>
        <fullName evidence="3">Nudix hydrolase domain-containing protein</fullName>
    </recommendedName>
</protein>
<reference evidence="5" key="1">
    <citation type="submission" date="2017-09" db="EMBL/GenBank/DDBJ databases">
        <title>Depth-based differentiation of microbial function through sediment-hosted aquifers and enrichment of novel symbionts in the deep terrestrial subsurface.</title>
        <authorList>
            <person name="Probst A.J."/>
            <person name="Ladd B."/>
            <person name="Jarett J.K."/>
            <person name="Geller-Mcgrath D.E."/>
            <person name="Sieber C.M.K."/>
            <person name="Emerson J.B."/>
            <person name="Anantharaman K."/>
            <person name="Thomas B.C."/>
            <person name="Malmstrom R."/>
            <person name="Stieglmeier M."/>
            <person name="Klingl A."/>
            <person name="Woyke T."/>
            <person name="Ryan C.M."/>
            <person name="Banfield J.F."/>
        </authorList>
    </citation>
    <scope>NUCLEOTIDE SEQUENCE [LARGE SCALE GENOMIC DNA]</scope>
</reference>
<sequence length="135" mass="15351">MHAHAVSVIVITPDGIPLIQDIYKPKPHFWKFPGGRQEGSETPEVTAQRELAEEVGIELELEQLELLHQETRPGRDGGGHDFFLFRAILPETPKMKLLGNDGERVELISKNALRALIENDSFFPNHRQFAEKFIL</sequence>
<organism evidence="4 5">
    <name type="scientific">Candidatus Harrisonbacteria bacterium CG10_big_fil_rev_8_21_14_0_10_49_15</name>
    <dbReference type="NCBI Taxonomy" id="1974587"/>
    <lineage>
        <taxon>Bacteria</taxon>
        <taxon>Candidatus Harrisoniibacteriota</taxon>
    </lineage>
</organism>
<dbReference type="InterPro" id="IPR015797">
    <property type="entry name" value="NUDIX_hydrolase-like_dom_sf"/>
</dbReference>
<feature type="domain" description="Nudix hydrolase" evidence="3">
    <location>
        <begin position="1"/>
        <end position="130"/>
    </location>
</feature>
<dbReference type="GO" id="GO:0016787">
    <property type="term" value="F:hydrolase activity"/>
    <property type="evidence" value="ECO:0007669"/>
    <property type="project" value="UniProtKB-KW"/>
</dbReference>
<dbReference type="AlphaFoldDB" id="A0A2H0UL84"/>
<dbReference type="PROSITE" id="PS00893">
    <property type="entry name" value="NUDIX_BOX"/>
    <property type="match status" value="1"/>
</dbReference>
<dbReference type="PANTHER" id="PTHR43736:SF1">
    <property type="entry name" value="DIHYDRONEOPTERIN TRIPHOSPHATE DIPHOSPHATASE"/>
    <property type="match status" value="1"/>
</dbReference>
<name>A0A2H0UL84_9BACT</name>
<evidence type="ECO:0000256" key="1">
    <source>
        <dbReference type="ARBA" id="ARBA00022801"/>
    </source>
</evidence>
<dbReference type="InterPro" id="IPR020476">
    <property type="entry name" value="Nudix_hydrolase"/>
</dbReference>
<proteinExistence type="inferred from homology"/>
<dbReference type="Proteomes" id="UP000229526">
    <property type="component" value="Unassembled WGS sequence"/>
</dbReference>
<dbReference type="InterPro" id="IPR020084">
    <property type="entry name" value="NUDIX_hydrolase_CS"/>
</dbReference>
<dbReference type="PROSITE" id="PS51462">
    <property type="entry name" value="NUDIX"/>
    <property type="match status" value="1"/>
</dbReference>
<gene>
    <name evidence="4" type="ORF">COU11_01995</name>
</gene>
<dbReference type="EMBL" id="PFBD01000018">
    <property type="protein sequence ID" value="PIR87167.1"/>
    <property type="molecule type" value="Genomic_DNA"/>
</dbReference>
<dbReference type="SUPFAM" id="SSF55811">
    <property type="entry name" value="Nudix"/>
    <property type="match status" value="1"/>
</dbReference>
<dbReference type="Pfam" id="PF00293">
    <property type="entry name" value="NUDIX"/>
    <property type="match status" value="1"/>
</dbReference>
<evidence type="ECO:0000259" key="3">
    <source>
        <dbReference type="PROSITE" id="PS51462"/>
    </source>
</evidence>
<comment type="caution">
    <text evidence="4">The sequence shown here is derived from an EMBL/GenBank/DDBJ whole genome shotgun (WGS) entry which is preliminary data.</text>
</comment>
<dbReference type="CDD" id="cd02883">
    <property type="entry name" value="NUDIX_Hydrolase"/>
    <property type="match status" value="1"/>
</dbReference>
<evidence type="ECO:0000313" key="4">
    <source>
        <dbReference type="EMBL" id="PIR87167.1"/>
    </source>
</evidence>
<keyword evidence="1 2" id="KW-0378">Hydrolase</keyword>
<accession>A0A2H0UL84</accession>
<evidence type="ECO:0000313" key="5">
    <source>
        <dbReference type="Proteomes" id="UP000229526"/>
    </source>
</evidence>
<dbReference type="Gene3D" id="3.90.79.10">
    <property type="entry name" value="Nucleoside Triphosphate Pyrophosphohydrolase"/>
    <property type="match status" value="1"/>
</dbReference>
<dbReference type="PANTHER" id="PTHR43736">
    <property type="entry name" value="ADP-RIBOSE PYROPHOSPHATASE"/>
    <property type="match status" value="1"/>
</dbReference>
<evidence type="ECO:0000256" key="2">
    <source>
        <dbReference type="RuleBase" id="RU003476"/>
    </source>
</evidence>
<comment type="similarity">
    <text evidence="2">Belongs to the Nudix hydrolase family.</text>
</comment>